<gene>
    <name evidence="7" type="ORF">OSTQU699_LOCUS10750</name>
</gene>
<dbReference type="PROSITE" id="PS51015">
    <property type="entry name" value="YDG"/>
    <property type="match status" value="1"/>
</dbReference>
<dbReference type="PANTHER" id="PTHR45660:SF13">
    <property type="entry name" value="HISTONE-LYSINE N-METHYLTRANSFERASE SETMAR"/>
    <property type="match status" value="1"/>
</dbReference>
<dbReference type="InterPro" id="IPR051357">
    <property type="entry name" value="H3K9_HMTase_SUVAR3-9"/>
</dbReference>
<evidence type="ECO:0000313" key="8">
    <source>
        <dbReference type="Proteomes" id="UP000708148"/>
    </source>
</evidence>
<dbReference type="OrthoDB" id="5792673at2759"/>
<feature type="domain" description="SET" evidence="5">
    <location>
        <begin position="513"/>
        <end position="647"/>
    </location>
</feature>
<dbReference type="InterPro" id="IPR046341">
    <property type="entry name" value="SET_dom_sf"/>
</dbReference>
<dbReference type="Proteomes" id="UP000708148">
    <property type="component" value="Unassembled WGS sequence"/>
</dbReference>
<feature type="domain" description="YDG" evidence="6">
    <location>
        <begin position="195"/>
        <end position="345"/>
    </location>
</feature>
<dbReference type="Gene3D" id="2.170.270.10">
    <property type="entry name" value="SET domain"/>
    <property type="match status" value="1"/>
</dbReference>
<evidence type="ECO:0000256" key="4">
    <source>
        <dbReference type="SAM" id="MobiDB-lite"/>
    </source>
</evidence>
<dbReference type="SMART" id="SM00317">
    <property type="entry name" value="SET"/>
    <property type="match status" value="1"/>
</dbReference>
<dbReference type="InterPro" id="IPR001214">
    <property type="entry name" value="SET_dom"/>
</dbReference>
<dbReference type="Pfam" id="PF00856">
    <property type="entry name" value="SET"/>
    <property type="match status" value="1"/>
</dbReference>
<dbReference type="GO" id="GO:0042054">
    <property type="term" value="F:histone methyltransferase activity"/>
    <property type="evidence" value="ECO:0007669"/>
    <property type="project" value="TreeGrafter"/>
</dbReference>
<feature type="compositionally biased region" description="Basic and acidic residues" evidence="4">
    <location>
        <begin position="34"/>
        <end position="43"/>
    </location>
</feature>
<reference evidence="7" key="1">
    <citation type="submission" date="2020-12" db="EMBL/GenBank/DDBJ databases">
        <authorList>
            <person name="Iha C."/>
        </authorList>
    </citation>
    <scope>NUCLEOTIDE SEQUENCE</scope>
</reference>
<dbReference type="GO" id="GO:0003690">
    <property type="term" value="F:double-stranded DNA binding"/>
    <property type="evidence" value="ECO:0007669"/>
    <property type="project" value="TreeGrafter"/>
</dbReference>
<keyword evidence="8" id="KW-1185">Reference proteome</keyword>
<dbReference type="InterPro" id="IPR015947">
    <property type="entry name" value="PUA-like_sf"/>
</dbReference>
<evidence type="ECO:0000256" key="3">
    <source>
        <dbReference type="PROSITE-ProRule" id="PRU00358"/>
    </source>
</evidence>
<dbReference type="PANTHER" id="PTHR45660">
    <property type="entry name" value="HISTONE-LYSINE N-METHYLTRANSFERASE SETMAR"/>
    <property type="match status" value="1"/>
</dbReference>
<dbReference type="GO" id="GO:0005634">
    <property type="term" value="C:nucleus"/>
    <property type="evidence" value="ECO:0007669"/>
    <property type="project" value="UniProtKB-SubCell"/>
</dbReference>
<accession>A0A8S1JFV2</accession>
<evidence type="ECO:0000259" key="6">
    <source>
        <dbReference type="PROSITE" id="PS51015"/>
    </source>
</evidence>
<dbReference type="InterPro" id="IPR036987">
    <property type="entry name" value="SRA-YDG_sf"/>
</dbReference>
<dbReference type="Gene3D" id="2.30.280.10">
    <property type="entry name" value="SRA-YDG"/>
    <property type="match status" value="1"/>
</dbReference>
<dbReference type="InterPro" id="IPR003105">
    <property type="entry name" value="SRA_YDG"/>
</dbReference>
<feature type="region of interest" description="Disordered" evidence="4">
    <location>
        <begin position="1"/>
        <end position="20"/>
    </location>
</feature>
<evidence type="ECO:0000256" key="2">
    <source>
        <dbReference type="ARBA" id="ARBA00023242"/>
    </source>
</evidence>
<dbReference type="EMBL" id="CAJHUC010003116">
    <property type="protein sequence ID" value="CAD7705396.1"/>
    <property type="molecule type" value="Genomic_DNA"/>
</dbReference>
<proteinExistence type="predicted"/>
<keyword evidence="2 3" id="KW-0539">Nucleus</keyword>
<comment type="caution">
    <text evidence="7">The sequence shown here is derived from an EMBL/GenBank/DDBJ whole genome shotgun (WGS) entry which is preliminary data.</text>
</comment>
<comment type="subcellular location">
    <subcellularLocation>
        <location evidence="1">Chromosome</location>
    </subcellularLocation>
    <subcellularLocation>
        <location evidence="3">Nucleus</location>
    </subcellularLocation>
</comment>
<dbReference type="GO" id="GO:0005694">
    <property type="term" value="C:chromosome"/>
    <property type="evidence" value="ECO:0007669"/>
    <property type="project" value="UniProtKB-SubCell"/>
</dbReference>
<protein>
    <submittedName>
        <fullName evidence="7">Uncharacterized protein</fullName>
    </submittedName>
</protein>
<feature type="region of interest" description="Disordered" evidence="4">
    <location>
        <begin position="33"/>
        <end position="63"/>
    </location>
</feature>
<dbReference type="PROSITE" id="PS50280">
    <property type="entry name" value="SET"/>
    <property type="match status" value="1"/>
</dbReference>
<evidence type="ECO:0000259" key="5">
    <source>
        <dbReference type="PROSITE" id="PS50280"/>
    </source>
</evidence>
<evidence type="ECO:0000313" key="7">
    <source>
        <dbReference type="EMBL" id="CAD7705396.1"/>
    </source>
</evidence>
<name>A0A8S1JFV2_9CHLO</name>
<dbReference type="SUPFAM" id="SSF82199">
    <property type="entry name" value="SET domain"/>
    <property type="match status" value="1"/>
</dbReference>
<dbReference type="SUPFAM" id="SSF88697">
    <property type="entry name" value="PUA domain-like"/>
    <property type="match status" value="1"/>
</dbReference>
<evidence type="ECO:0000256" key="1">
    <source>
        <dbReference type="ARBA" id="ARBA00004286"/>
    </source>
</evidence>
<sequence>MMRRCRGESSGGPCRGQQLHDRSLNIAGQVVANTEEHQSDRDQVAQQTVVRSGNGQKRRNCEDHPCCGTEHISKKAKCAKESDTADSSHSAKENELADEADNPFLRYMLPYQEWKKIPGLHVNEHVDYSKKAVSVVERCRSEFWQLYKHARVEEEKRVKKARAGGNTRVASRPDRVAESQMLRLGKCVNQQPILGHIPGIKVNDEFQLRSEALVVGLHRSPLAGIVWIPKSRATKTLPPVATSVVVGGMYEDDSDMGNSITYTGEGGNNLLGNRKQISHQTLTRGNEALAENWKLGIPVRLLKKNNDKKKVSKVVFRYDGLWDVVKYYKETGKEGYSVWKFQLERRPGQEPSKSKRVHYRMVNNFKGHWEGDQSFLICNDISRGLEALPIPVVNAVDSELAPSLLKSDVPKDTVLHGFQPIPFADYDFCYSATSRHAENVHLPPIPTLPPQYAGDPHVHIRDLNHGTLPYEMGEGGVPLLISPMSIVIECGPWCHCLKGRGCPQAVSQMGLRWKLQIFKTVRCGWGVRALESIPRGAFITTYHGDVVRREDVDNADSIDDTYFFDMCKRPDISDDNKELKKPEEVDVQYVVDGRSFGNFTRFVNHSCNPNLFVQPILSDHLDRKMPKICLFTMTRVAPGQELTYDYGMYYVQNKLHGKCHCGARHCVSRQLRG</sequence>
<dbReference type="AlphaFoldDB" id="A0A8S1JFV2"/>
<dbReference type="Pfam" id="PF02182">
    <property type="entry name" value="SAD_SRA"/>
    <property type="match status" value="1"/>
</dbReference>
<organism evidence="7 8">
    <name type="scientific">Ostreobium quekettii</name>
    <dbReference type="NCBI Taxonomy" id="121088"/>
    <lineage>
        <taxon>Eukaryota</taxon>
        <taxon>Viridiplantae</taxon>
        <taxon>Chlorophyta</taxon>
        <taxon>core chlorophytes</taxon>
        <taxon>Ulvophyceae</taxon>
        <taxon>TCBD clade</taxon>
        <taxon>Bryopsidales</taxon>
        <taxon>Ostreobineae</taxon>
        <taxon>Ostreobiaceae</taxon>
        <taxon>Ostreobium</taxon>
    </lineage>
</organism>
<dbReference type="SMART" id="SM00466">
    <property type="entry name" value="SRA"/>
    <property type="match status" value="1"/>
</dbReference>
<feature type="compositionally biased region" description="Polar residues" evidence="4">
    <location>
        <begin position="44"/>
        <end position="55"/>
    </location>
</feature>